<protein>
    <submittedName>
        <fullName evidence="1">Uncharacterized protein</fullName>
    </submittedName>
</protein>
<reference evidence="1 2" key="1">
    <citation type="submission" date="2018-08" db="EMBL/GenBank/DDBJ databases">
        <title>A genome reference for cultivated species of the human gut microbiota.</title>
        <authorList>
            <person name="Zou Y."/>
            <person name="Xue W."/>
            <person name="Luo G."/>
        </authorList>
    </citation>
    <scope>NUCLEOTIDE SEQUENCE [LARGE SCALE GENOMIC DNA]</scope>
    <source>
        <strain evidence="1 2">AF19-21</strain>
    </source>
</reference>
<gene>
    <name evidence="1" type="ORF">DWX41_08085</name>
</gene>
<organism evidence="1 2">
    <name type="scientific">Hungatella hathewayi</name>
    <dbReference type="NCBI Taxonomy" id="154046"/>
    <lineage>
        <taxon>Bacteria</taxon>
        <taxon>Bacillati</taxon>
        <taxon>Bacillota</taxon>
        <taxon>Clostridia</taxon>
        <taxon>Lachnospirales</taxon>
        <taxon>Lachnospiraceae</taxon>
        <taxon>Hungatella</taxon>
    </lineage>
</organism>
<dbReference type="AlphaFoldDB" id="A0A3E2WZJ3"/>
<proteinExistence type="predicted"/>
<evidence type="ECO:0000313" key="2">
    <source>
        <dbReference type="Proteomes" id="UP000261111"/>
    </source>
</evidence>
<evidence type="ECO:0000313" key="1">
    <source>
        <dbReference type="EMBL" id="RGC33019.1"/>
    </source>
</evidence>
<accession>A0A3E2WZJ3</accession>
<sequence length="69" mass="7241">MLAKLNLKSCIYIADFAAPTSSMLICAAYGTYKIACGGEPDARPITLLARMPCSKVHGPVNSNGSIPLL</sequence>
<dbReference type="Proteomes" id="UP000261111">
    <property type="component" value="Unassembled WGS sequence"/>
</dbReference>
<comment type="caution">
    <text evidence="1">The sequence shown here is derived from an EMBL/GenBank/DDBJ whole genome shotgun (WGS) entry which is preliminary data.</text>
</comment>
<name>A0A3E2WZJ3_9FIRM</name>
<dbReference type="EMBL" id="QVIA01000007">
    <property type="protein sequence ID" value="RGC33019.1"/>
    <property type="molecule type" value="Genomic_DNA"/>
</dbReference>